<evidence type="ECO:0000313" key="3">
    <source>
        <dbReference type="Proteomes" id="UP000887540"/>
    </source>
</evidence>
<keyword evidence="2" id="KW-1133">Transmembrane helix</keyword>
<organism evidence="3 4">
    <name type="scientific">Acrobeloides nanus</name>
    <dbReference type="NCBI Taxonomy" id="290746"/>
    <lineage>
        <taxon>Eukaryota</taxon>
        <taxon>Metazoa</taxon>
        <taxon>Ecdysozoa</taxon>
        <taxon>Nematoda</taxon>
        <taxon>Chromadorea</taxon>
        <taxon>Rhabditida</taxon>
        <taxon>Tylenchina</taxon>
        <taxon>Cephalobomorpha</taxon>
        <taxon>Cephaloboidea</taxon>
        <taxon>Cephalobidae</taxon>
        <taxon>Acrobeloides</taxon>
    </lineage>
</organism>
<feature type="compositionally biased region" description="Low complexity" evidence="1">
    <location>
        <begin position="13"/>
        <end position="23"/>
    </location>
</feature>
<evidence type="ECO:0000256" key="2">
    <source>
        <dbReference type="SAM" id="Phobius"/>
    </source>
</evidence>
<feature type="compositionally biased region" description="Basic and acidic residues" evidence="1">
    <location>
        <begin position="1"/>
        <end position="12"/>
    </location>
</feature>
<dbReference type="WBParaSite" id="ACRNAN_scaffold594.g30813.t1">
    <property type="protein sequence ID" value="ACRNAN_scaffold594.g30813.t1"/>
    <property type="gene ID" value="ACRNAN_scaffold594.g30813"/>
</dbReference>
<feature type="transmembrane region" description="Helical" evidence="2">
    <location>
        <begin position="130"/>
        <end position="152"/>
    </location>
</feature>
<evidence type="ECO:0000256" key="1">
    <source>
        <dbReference type="SAM" id="MobiDB-lite"/>
    </source>
</evidence>
<feature type="transmembrane region" description="Helical" evidence="2">
    <location>
        <begin position="97"/>
        <end position="124"/>
    </location>
</feature>
<accession>A0A914E5R2</accession>
<proteinExistence type="predicted"/>
<evidence type="ECO:0000313" key="4">
    <source>
        <dbReference type="WBParaSite" id="ACRNAN_scaffold594.g30813.t1"/>
    </source>
</evidence>
<keyword evidence="2" id="KW-0812">Transmembrane</keyword>
<name>A0A914E5R2_9BILA</name>
<feature type="transmembrane region" description="Helical" evidence="2">
    <location>
        <begin position="159"/>
        <end position="182"/>
    </location>
</feature>
<reference evidence="4" key="1">
    <citation type="submission" date="2022-11" db="UniProtKB">
        <authorList>
            <consortium name="WormBaseParasite"/>
        </authorList>
    </citation>
    <scope>IDENTIFICATION</scope>
</reference>
<sequence length="269" mass="30795">MSSKIEEHEMKANESSNNNPEPSVTLFDPRFAKRNFKRTKFEGKNPWKKILKEVIKADDDGKRELIVRKNPWKKILKEVIKADDDGKRELIVSKHDVPWRICIILFSEVTVLLQIIIGSFVVGMNMKRHVLYISLAIFLVQSLVTAMSLMIYYHHQSKVCIGLFSISLFSTLSAQFLYSVPIASAHINSDYHSMFPAVINVILLLVVISYAFHKTKESPSPRMTKIVTPQLKAISYTKWIKKISDVHIAHTRMKNEANEKVSPISNKTA</sequence>
<feature type="transmembrane region" description="Helical" evidence="2">
    <location>
        <begin position="194"/>
        <end position="213"/>
    </location>
</feature>
<dbReference type="AlphaFoldDB" id="A0A914E5R2"/>
<keyword evidence="2" id="KW-0472">Membrane</keyword>
<feature type="region of interest" description="Disordered" evidence="1">
    <location>
        <begin position="1"/>
        <end position="25"/>
    </location>
</feature>
<dbReference type="Proteomes" id="UP000887540">
    <property type="component" value="Unplaced"/>
</dbReference>
<keyword evidence="3" id="KW-1185">Reference proteome</keyword>
<protein>
    <submittedName>
        <fullName evidence="4">Uncharacterized protein</fullName>
    </submittedName>
</protein>